<proteinExistence type="predicted"/>
<keyword evidence="2" id="KW-1185">Reference proteome</keyword>
<dbReference type="Proteomes" id="UP000199310">
    <property type="component" value="Unassembled WGS sequence"/>
</dbReference>
<name>A0A1I0S837_9BACT</name>
<evidence type="ECO:0000313" key="1">
    <source>
        <dbReference type="EMBL" id="SEW52061.1"/>
    </source>
</evidence>
<dbReference type="RefSeq" id="WP_262487490.1">
    <property type="nucleotide sequence ID" value="NZ_FOJG01000002.1"/>
</dbReference>
<reference evidence="2" key="1">
    <citation type="submission" date="2016-10" db="EMBL/GenBank/DDBJ databases">
        <authorList>
            <person name="Varghese N."/>
            <person name="Submissions S."/>
        </authorList>
    </citation>
    <scope>NUCLEOTIDE SEQUENCE [LARGE SCALE GENOMIC DNA]</scope>
    <source>
        <strain evidence="2">DSM 3695</strain>
    </source>
</reference>
<organism evidence="1 2">
    <name type="scientific">Chitinophaga arvensicola</name>
    <dbReference type="NCBI Taxonomy" id="29529"/>
    <lineage>
        <taxon>Bacteria</taxon>
        <taxon>Pseudomonadati</taxon>
        <taxon>Bacteroidota</taxon>
        <taxon>Chitinophagia</taxon>
        <taxon>Chitinophagales</taxon>
        <taxon>Chitinophagaceae</taxon>
        <taxon>Chitinophaga</taxon>
    </lineage>
</organism>
<sequence>MKKKNEKKMKLGAVKVTRLNAVPVAADKHITIPTTTVHRTFDCL</sequence>
<protein>
    <submittedName>
        <fullName evidence="1">Uncharacterized protein</fullName>
    </submittedName>
</protein>
<dbReference type="EMBL" id="FOJG01000002">
    <property type="protein sequence ID" value="SEW52061.1"/>
    <property type="molecule type" value="Genomic_DNA"/>
</dbReference>
<accession>A0A1I0S837</accession>
<evidence type="ECO:0000313" key="2">
    <source>
        <dbReference type="Proteomes" id="UP000199310"/>
    </source>
</evidence>
<gene>
    <name evidence="1" type="ORF">SAMN04488122_4667</name>
</gene>
<dbReference type="AlphaFoldDB" id="A0A1I0S837"/>